<dbReference type="PROSITE" id="PS51257">
    <property type="entry name" value="PROKAR_LIPOPROTEIN"/>
    <property type="match status" value="1"/>
</dbReference>
<name>W9GUA2_9PROT</name>
<accession>W9GUA2</accession>
<proteinExistence type="predicted"/>
<sequence length="107" mass="10546">MEVPMPKYLRIAVAGLGLLTLTACENFSLTGNSGGGQTPSSTTNTLGLGGAGYEGTNSQMGTGGSGGGTSDRDTGRSSDFVTGRSRSGPIGTGGAGVSDSPIPEYRP</sequence>
<evidence type="ECO:0008006" key="4">
    <source>
        <dbReference type="Google" id="ProtNLM"/>
    </source>
</evidence>
<comment type="caution">
    <text evidence="2">The sequence shown here is derived from an EMBL/GenBank/DDBJ whole genome shotgun (WGS) entry which is preliminary data.</text>
</comment>
<evidence type="ECO:0000313" key="2">
    <source>
        <dbReference type="EMBL" id="EWY36012.1"/>
    </source>
</evidence>
<gene>
    <name evidence="2" type="ORF">N825_31820</name>
</gene>
<evidence type="ECO:0000256" key="1">
    <source>
        <dbReference type="SAM" id="MobiDB-lite"/>
    </source>
</evidence>
<evidence type="ECO:0000313" key="3">
    <source>
        <dbReference type="Proteomes" id="UP000019486"/>
    </source>
</evidence>
<dbReference type="EMBL" id="AVFL01000056">
    <property type="protein sequence ID" value="EWY36012.1"/>
    <property type="molecule type" value="Genomic_DNA"/>
</dbReference>
<dbReference type="Proteomes" id="UP000019486">
    <property type="component" value="Unassembled WGS sequence"/>
</dbReference>
<organism evidence="2 3">
    <name type="scientific">Skermanella stibiiresistens SB22</name>
    <dbReference type="NCBI Taxonomy" id="1385369"/>
    <lineage>
        <taxon>Bacteria</taxon>
        <taxon>Pseudomonadati</taxon>
        <taxon>Pseudomonadota</taxon>
        <taxon>Alphaproteobacteria</taxon>
        <taxon>Rhodospirillales</taxon>
        <taxon>Azospirillaceae</taxon>
        <taxon>Skermanella</taxon>
    </lineage>
</organism>
<reference evidence="2 3" key="1">
    <citation type="submission" date="2013-08" db="EMBL/GenBank/DDBJ databases">
        <title>The genome sequence of Skermanella stibiiresistens.</title>
        <authorList>
            <person name="Zhu W."/>
            <person name="Wang G."/>
        </authorList>
    </citation>
    <scope>NUCLEOTIDE SEQUENCE [LARGE SCALE GENOMIC DNA]</scope>
    <source>
        <strain evidence="2 3">SB22</strain>
    </source>
</reference>
<protein>
    <recommendedName>
        <fullName evidence="4">Lipoprotein</fullName>
    </recommendedName>
</protein>
<dbReference type="AlphaFoldDB" id="W9GUA2"/>
<dbReference type="STRING" id="1385369.N825_31820"/>
<keyword evidence="3" id="KW-1185">Reference proteome</keyword>
<feature type="region of interest" description="Disordered" evidence="1">
    <location>
        <begin position="27"/>
        <end position="107"/>
    </location>
</feature>